<comment type="caution">
    <text evidence="2">The sequence shown here is derived from an EMBL/GenBank/DDBJ whole genome shotgun (WGS) entry which is preliminary data.</text>
</comment>
<gene>
    <name evidence="2" type="ORF">J4730_16475</name>
</gene>
<organism evidence="2 3">
    <name type="scientific">Klebsiella pneumoniae</name>
    <dbReference type="NCBI Taxonomy" id="573"/>
    <lineage>
        <taxon>Bacteria</taxon>
        <taxon>Pseudomonadati</taxon>
        <taxon>Pseudomonadota</taxon>
        <taxon>Gammaproteobacteria</taxon>
        <taxon>Enterobacterales</taxon>
        <taxon>Enterobacteriaceae</taxon>
        <taxon>Klebsiella/Raoultella group</taxon>
        <taxon>Klebsiella</taxon>
        <taxon>Klebsiella pneumoniae complex</taxon>
    </lineage>
</organism>
<feature type="transmembrane region" description="Helical" evidence="1">
    <location>
        <begin position="12"/>
        <end position="35"/>
    </location>
</feature>
<evidence type="ECO:0000313" key="3">
    <source>
        <dbReference type="Proteomes" id="UP000664002"/>
    </source>
</evidence>
<keyword evidence="1" id="KW-0812">Transmembrane</keyword>
<dbReference type="AlphaFoldDB" id="A0A939SN35"/>
<evidence type="ECO:0000256" key="1">
    <source>
        <dbReference type="SAM" id="Phobius"/>
    </source>
</evidence>
<keyword evidence="1" id="KW-1133">Transmembrane helix</keyword>
<name>A0A939SN35_KLEPN</name>
<proteinExistence type="predicted"/>
<sequence>MNVPMNLNTVCYSLLLLTAVGSALLPYPLAMWFLLSSLLTWLIYGADKLAARNAAPGAGNHAAGAGLGGRLAGAILGQQCFRHKTQKQPFRTRFFISVALNVAALAGLYVVYTICSAAKRRG</sequence>
<accession>A0A939SN35</accession>
<evidence type="ECO:0000313" key="2">
    <source>
        <dbReference type="EMBL" id="MBO1997549.1"/>
    </source>
</evidence>
<keyword evidence="1" id="KW-0472">Membrane</keyword>
<dbReference type="InterPro" id="IPR010718">
    <property type="entry name" value="DUF1294"/>
</dbReference>
<reference evidence="2" key="1">
    <citation type="submission" date="2021-03" db="EMBL/GenBank/DDBJ databases">
        <title>Molecular epidemiology and mechanisms of colistin and carbapenem resistance in Enterobacteriaceae from clinical isolates, the environment and porcine samples in Pretoria, South Africa.</title>
        <authorList>
            <person name="Bogoshi D."/>
            <person name="Mbelle N.M."/>
            <person name="Naidoo V."/>
            <person name="Osei Sekyere J."/>
        </authorList>
    </citation>
    <scope>NUCLEOTIDE SEQUENCE</scope>
    <source>
        <strain evidence="2">C027</strain>
    </source>
</reference>
<dbReference type="Proteomes" id="UP000664002">
    <property type="component" value="Unassembled WGS sequence"/>
</dbReference>
<feature type="transmembrane region" description="Helical" evidence="1">
    <location>
        <begin position="94"/>
        <end position="115"/>
    </location>
</feature>
<dbReference type="Pfam" id="PF06961">
    <property type="entry name" value="DUF1294"/>
    <property type="match status" value="1"/>
</dbReference>
<dbReference type="EMBL" id="JAGETM010000029">
    <property type="protein sequence ID" value="MBO1997549.1"/>
    <property type="molecule type" value="Genomic_DNA"/>
</dbReference>
<protein>
    <submittedName>
        <fullName evidence="2">DUF1294 domain-containing protein</fullName>
    </submittedName>
</protein>